<dbReference type="NCBIfam" id="TIGR00069">
    <property type="entry name" value="hisD"/>
    <property type="match status" value="1"/>
</dbReference>
<feature type="binding site" evidence="12 15">
    <location>
        <position position="186"/>
    </location>
    <ligand>
        <name>NAD(+)</name>
        <dbReference type="ChEBI" id="CHEBI:57540"/>
    </ligand>
</feature>
<evidence type="ECO:0000256" key="18">
    <source>
        <dbReference type="RuleBase" id="RU004175"/>
    </source>
</evidence>
<evidence type="ECO:0000256" key="7">
    <source>
        <dbReference type="ARBA" id="ARBA00022833"/>
    </source>
</evidence>
<keyword evidence="7 12" id="KW-0862">Zinc</keyword>
<dbReference type="FunFam" id="3.40.50.1980:FF:000026">
    <property type="entry name" value="Histidinol dehydrogenase"/>
    <property type="match status" value="1"/>
</dbReference>
<feature type="binding site" evidence="12 16">
    <location>
        <position position="232"/>
    </location>
    <ligand>
        <name>substrate</name>
    </ligand>
</feature>
<dbReference type="PANTHER" id="PTHR21256:SF2">
    <property type="entry name" value="HISTIDINE BIOSYNTHESIS TRIFUNCTIONAL PROTEIN"/>
    <property type="match status" value="1"/>
</dbReference>
<comment type="cofactor">
    <cofactor evidence="12 17">
        <name>Zn(2+)</name>
        <dbReference type="ChEBI" id="CHEBI:29105"/>
    </cofactor>
    <text evidence="12 17">Binds 1 zinc ion per subunit.</text>
</comment>
<dbReference type="GO" id="GO:0008270">
    <property type="term" value="F:zinc ion binding"/>
    <property type="evidence" value="ECO:0007669"/>
    <property type="project" value="UniProtKB-UniRule"/>
</dbReference>
<feature type="binding site" evidence="12 16">
    <location>
        <position position="356"/>
    </location>
    <ligand>
        <name>substrate</name>
    </ligand>
</feature>
<dbReference type="EC" id="1.1.1.23" evidence="4 12"/>
<dbReference type="UniPathway" id="UPA00031">
    <property type="reaction ID" value="UER00014"/>
</dbReference>
<protein>
    <recommendedName>
        <fullName evidence="4 12">Histidinol dehydrogenase</fullName>
        <shortName evidence="12">HDH</shortName>
        <ecNumber evidence="4 12">1.1.1.23</ecNumber>
    </recommendedName>
</protein>
<dbReference type="InterPro" id="IPR001692">
    <property type="entry name" value="Histidinol_DH_CS"/>
</dbReference>
<evidence type="ECO:0000256" key="3">
    <source>
        <dbReference type="ARBA" id="ARBA00010178"/>
    </source>
</evidence>
<evidence type="ECO:0000256" key="4">
    <source>
        <dbReference type="ARBA" id="ARBA00012965"/>
    </source>
</evidence>
<evidence type="ECO:0000313" key="19">
    <source>
        <dbReference type="EMBL" id="ANY70626.1"/>
    </source>
</evidence>
<dbReference type="CDD" id="cd06572">
    <property type="entry name" value="Histidinol_dh"/>
    <property type="match status" value="1"/>
</dbReference>
<feature type="binding site" evidence="12 17">
    <location>
        <position position="415"/>
    </location>
    <ligand>
        <name>Zn(2+)</name>
        <dbReference type="ChEBI" id="CHEBI:29105"/>
    </ligand>
</feature>
<comment type="catalytic activity">
    <reaction evidence="11 12">
        <text>L-histidinol + 2 NAD(+) + H2O = L-histidine + 2 NADH + 3 H(+)</text>
        <dbReference type="Rhea" id="RHEA:20641"/>
        <dbReference type="ChEBI" id="CHEBI:15377"/>
        <dbReference type="ChEBI" id="CHEBI:15378"/>
        <dbReference type="ChEBI" id="CHEBI:57540"/>
        <dbReference type="ChEBI" id="CHEBI:57595"/>
        <dbReference type="ChEBI" id="CHEBI:57699"/>
        <dbReference type="ChEBI" id="CHEBI:57945"/>
        <dbReference type="EC" id="1.1.1.23"/>
    </reaction>
</comment>
<dbReference type="InterPro" id="IPR012131">
    <property type="entry name" value="Hstdl_DH"/>
</dbReference>
<evidence type="ECO:0000256" key="16">
    <source>
        <dbReference type="PIRSR" id="PIRSR000099-3"/>
    </source>
</evidence>
<feature type="active site" description="Proton acceptor" evidence="12 14">
    <location>
        <position position="323"/>
    </location>
</feature>
<keyword evidence="5 12" id="KW-0028">Amino-acid biosynthesis</keyword>
<feature type="binding site" evidence="12 15">
    <location>
        <position position="122"/>
    </location>
    <ligand>
        <name>NAD(+)</name>
        <dbReference type="ChEBI" id="CHEBI:57540"/>
    </ligand>
</feature>
<evidence type="ECO:0000256" key="17">
    <source>
        <dbReference type="PIRSR" id="PIRSR000099-4"/>
    </source>
</evidence>
<dbReference type="InterPro" id="IPR016161">
    <property type="entry name" value="Ald_DH/histidinol_DH"/>
</dbReference>
<dbReference type="GO" id="GO:0051287">
    <property type="term" value="F:NAD binding"/>
    <property type="evidence" value="ECO:0007669"/>
    <property type="project" value="InterPro"/>
</dbReference>
<dbReference type="AlphaFoldDB" id="A0A1B2DSE5"/>
<evidence type="ECO:0000256" key="13">
    <source>
        <dbReference type="PIRNR" id="PIRNR000099"/>
    </source>
</evidence>
<dbReference type="HAMAP" id="MF_01024">
    <property type="entry name" value="HisD"/>
    <property type="match status" value="1"/>
</dbReference>
<dbReference type="SUPFAM" id="SSF53720">
    <property type="entry name" value="ALDH-like"/>
    <property type="match status" value="1"/>
</dbReference>
<comment type="function">
    <text evidence="1 12">Catalyzes the sequential NAD-dependent oxidations of L-histidinol to L-histidinaldehyde and then to L-histidine.</text>
</comment>
<evidence type="ECO:0000256" key="10">
    <source>
        <dbReference type="ARBA" id="ARBA00023102"/>
    </source>
</evidence>
<evidence type="ECO:0000256" key="1">
    <source>
        <dbReference type="ARBA" id="ARBA00003850"/>
    </source>
</evidence>
<name>A0A1B2DSE5_9BACL</name>
<feature type="binding site" evidence="12 16">
    <location>
        <position position="410"/>
    </location>
    <ligand>
        <name>substrate</name>
    </ligand>
</feature>
<proteinExistence type="inferred from homology"/>
<keyword evidence="10 12" id="KW-0368">Histidine biosynthesis</keyword>
<feature type="binding site" evidence="12 17">
    <location>
        <position position="254"/>
    </location>
    <ligand>
        <name>Zn(2+)</name>
        <dbReference type="ChEBI" id="CHEBI:29105"/>
    </ligand>
</feature>
<dbReference type="EMBL" id="CP016808">
    <property type="protein sequence ID" value="ANY70626.1"/>
    <property type="molecule type" value="Genomic_DNA"/>
</dbReference>
<gene>
    <name evidence="12" type="primary">hisD</name>
    <name evidence="19" type="ORF">BBD42_07540</name>
</gene>
<dbReference type="FunFam" id="1.20.5.1300:FF:000002">
    <property type="entry name" value="Histidinol dehydrogenase, chloroplastic"/>
    <property type="match status" value="1"/>
</dbReference>
<dbReference type="GO" id="GO:0000105">
    <property type="term" value="P:L-histidine biosynthetic process"/>
    <property type="evidence" value="ECO:0007669"/>
    <property type="project" value="UniProtKB-UniRule"/>
</dbReference>
<organism evidence="19">
    <name type="scientific">Paenibacillus sp. BIHB 4019</name>
    <dbReference type="NCBI Taxonomy" id="1870819"/>
    <lineage>
        <taxon>Bacteria</taxon>
        <taxon>Bacillati</taxon>
        <taxon>Bacillota</taxon>
        <taxon>Bacilli</taxon>
        <taxon>Bacillales</taxon>
        <taxon>Paenibacillaceae</taxon>
        <taxon>Paenibacillus</taxon>
    </lineage>
</organism>
<dbReference type="GO" id="GO:0004399">
    <property type="term" value="F:histidinol dehydrogenase activity"/>
    <property type="evidence" value="ECO:0007669"/>
    <property type="project" value="UniProtKB-UniRule"/>
</dbReference>
<feature type="binding site" evidence="12 16">
    <location>
        <position position="323"/>
    </location>
    <ligand>
        <name>substrate</name>
    </ligand>
</feature>
<evidence type="ECO:0000256" key="11">
    <source>
        <dbReference type="ARBA" id="ARBA00049489"/>
    </source>
</evidence>
<feature type="binding site" evidence="12 16">
    <location>
        <position position="415"/>
    </location>
    <ligand>
        <name>substrate</name>
    </ligand>
</feature>
<reference evidence="19" key="1">
    <citation type="submission" date="2016-08" db="EMBL/GenBank/DDBJ databases">
        <title>Complete Genome Seqeunce of Paenibacillus sp. BIHB 4019 from tea rhizoplane.</title>
        <authorList>
            <person name="Thakur R."/>
            <person name="Swarnkar M.K."/>
            <person name="Gulati A."/>
        </authorList>
    </citation>
    <scope>NUCLEOTIDE SEQUENCE [LARGE SCALE GENOMIC DNA]</scope>
    <source>
        <strain evidence="19">BIHB4019</strain>
    </source>
</reference>
<evidence type="ECO:0000256" key="2">
    <source>
        <dbReference type="ARBA" id="ARBA00004940"/>
    </source>
</evidence>
<keyword evidence="6 12" id="KW-0479">Metal-binding</keyword>
<dbReference type="RefSeq" id="WP_099521507.1">
    <property type="nucleotide sequence ID" value="NZ_CP016808.1"/>
</dbReference>
<dbReference type="GO" id="GO:0005829">
    <property type="term" value="C:cytosol"/>
    <property type="evidence" value="ECO:0007669"/>
    <property type="project" value="TreeGrafter"/>
</dbReference>
<dbReference type="Gene3D" id="3.40.50.1980">
    <property type="entry name" value="Nitrogenase molybdenum iron protein domain"/>
    <property type="match status" value="2"/>
</dbReference>
<evidence type="ECO:0000256" key="9">
    <source>
        <dbReference type="ARBA" id="ARBA00023027"/>
    </source>
</evidence>
<dbReference type="Pfam" id="PF00815">
    <property type="entry name" value="Histidinol_dh"/>
    <property type="match status" value="1"/>
</dbReference>
<dbReference type="PANTHER" id="PTHR21256">
    <property type="entry name" value="HISTIDINOL DEHYDROGENASE HDH"/>
    <property type="match status" value="1"/>
</dbReference>
<dbReference type="PRINTS" id="PR00083">
    <property type="entry name" value="HOLDHDRGNASE"/>
</dbReference>
<keyword evidence="8 12" id="KW-0560">Oxidoreductase</keyword>
<comment type="pathway">
    <text evidence="2 12">Amino-acid biosynthesis; L-histidine biosynthesis; L-histidine from 5-phospho-alpha-D-ribose 1-diphosphate: step 9/9.</text>
</comment>
<dbReference type="Gene3D" id="1.20.5.1300">
    <property type="match status" value="1"/>
</dbReference>
<sequence length="428" mass="45802">MRIMRAEQFGLKREVEYGSPEQNEVVRTIIADVRKEGDAALLRYTAKLDRAELTAAELRVTQAEIDAAYEQVDAAFLTAIREAAVNIRSFHEKQKRNSWMDLQPDGTLLGQILRPLKRVGVYVPGGKAAYPSSVLMNVIPAQVAGVPEIVMVTPPSTGGRDGIDPGILVAAAEAGVKEMYRVGGAQAIAALAHGTETIAPVDKICGPGNIYIALAKREVFGAVDIDSIAGPSEIVVLADESADPAYIAADLLSQAEHDEMASSILVTPSEQLASAVAAEVERQLATLPRQAIARASIDSYGAVLMVDSLEAGIDVVNKLAPEHLEVLTADPMRLLGLIENAGAIFLGPYSSEPVGDYFAGPNHIIPTNGTARFSSPVNVDDFLKKSSLIYYSKEALLANGDKIMTLARQEGLEAHARAIQIRLEREGR</sequence>
<feature type="binding site" evidence="12 16">
    <location>
        <position position="254"/>
    </location>
    <ligand>
        <name>substrate</name>
    </ligand>
</feature>
<evidence type="ECO:0000256" key="6">
    <source>
        <dbReference type="ARBA" id="ARBA00022723"/>
    </source>
</evidence>
<evidence type="ECO:0000256" key="5">
    <source>
        <dbReference type="ARBA" id="ARBA00022605"/>
    </source>
</evidence>
<dbReference type="FunFam" id="3.40.50.1980:FF:000001">
    <property type="entry name" value="Histidinol dehydrogenase"/>
    <property type="match status" value="1"/>
</dbReference>
<evidence type="ECO:0000256" key="12">
    <source>
        <dbReference type="HAMAP-Rule" id="MF_01024"/>
    </source>
</evidence>
<feature type="binding site" evidence="12 17">
    <location>
        <position position="257"/>
    </location>
    <ligand>
        <name>Zn(2+)</name>
        <dbReference type="ChEBI" id="CHEBI:29105"/>
    </ligand>
</feature>
<feature type="binding site" evidence="12 17">
    <location>
        <position position="356"/>
    </location>
    <ligand>
        <name>Zn(2+)</name>
        <dbReference type="ChEBI" id="CHEBI:29105"/>
    </ligand>
</feature>
<accession>A0A1B2DSE5</accession>
<dbReference type="PIRSF" id="PIRSF000099">
    <property type="entry name" value="Histidinol_dh"/>
    <property type="match status" value="1"/>
</dbReference>
<feature type="binding site" evidence="12 15">
    <location>
        <position position="209"/>
    </location>
    <ligand>
        <name>NAD(+)</name>
        <dbReference type="ChEBI" id="CHEBI:57540"/>
    </ligand>
</feature>
<evidence type="ECO:0000256" key="14">
    <source>
        <dbReference type="PIRSR" id="PIRSR000099-1"/>
    </source>
</evidence>
<dbReference type="InterPro" id="IPR022695">
    <property type="entry name" value="Histidinol_DH_monofunct"/>
</dbReference>
<comment type="similarity">
    <text evidence="3 12 13 18">Belongs to the histidinol dehydrogenase family.</text>
</comment>
<keyword evidence="9 12" id="KW-0520">NAD</keyword>
<feature type="active site" description="Proton acceptor" evidence="12 14">
    <location>
        <position position="322"/>
    </location>
</feature>
<feature type="binding site" evidence="12 16">
    <location>
        <position position="257"/>
    </location>
    <ligand>
        <name>substrate</name>
    </ligand>
</feature>
<evidence type="ECO:0000256" key="15">
    <source>
        <dbReference type="PIRSR" id="PIRSR000099-2"/>
    </source>
</evidence>
<dbReference type="PROSITE" id="PS00611">
    <property type="entry name" value="HISOL_DEHYDROGENASE"/>
    <property type="match status" value="1"/>
</dbReference>
<evidence type="ECO:0000256" key="8">
    <source>
        <dbReference type="ARBA" id="ARBA00023002"/>
    </source>
</evidence>